<dbReference type="AlphaFoldDB" id="A0A926QJR2"/>
<accession>A0A926QJR2</accession>
<dbReference type="PIRSF" id="PIRSF005690">
    <property type="entry name" value="GerBA"/>
    <property type="match status" value="1"/>
</dbReference>
<dbReference type="RefSeq" id="WP_188174512.1">
    <property type="nucleotide sequence ID" value="NZ_JACVVD010000003.1"/>
</dbReference>
<dbReference type="Pfam" id="PF03323">
    <property type="entry name" value="GerA"/>
    <property type="match status" value="1"/>
</dbReference>
<dbReference type="GO" id="GO:0009847">
    <property type="term" value="P:spore germination"/>
    <property type="evidence" value="ECO:0007669"/>
    <property type="project" value="InterPro"/>
</dbReference>
<proteinExistence type="inferred from homology"/>
<keyword evidence="3" id="KW-1133">Transmembrane helix</keyword>
<gene>
    <name evidence="4" type="ORF">ICC18_11480</name>
</gene>
<dbReference type="Proteomes" id="UP000650466">
    <property type="component" value="Unassembled WGS sequence"/>
</dbReference>
<comment type="similarity">
    <text evidence="1">Belongs to the GerABKA family.</text>
</comment>
<feature type="transmembrane region" description="Helical" evidence="3">
    <location>
        <begin position="405"/>
        <end position="427"/>
    </location>
</feature>
<evidence type="ECO:0000313" key="4">
    <source>
        <dbReference type="EMBL" id="MBD0380739.1"/>
    </source>
</evidence>
<evidence type="ECO:0000313" key="5">
    <source>
        <dbReference type="Proteomes" id="UP000650466"/>
    </source>
</evidence>
<dbReference type="GO" id="GO:0016020">
    <property type="term" value="C:membrane"/>
    <property type="evidence" value="ECO:0007669"/>
    <property type="project" value="InterPro"/>
</dbReference>
<comment type="caution">
    <text evidence="4">The sequence shown here is derived from an EMBL/GenBank/DDBJ whole genome shotgun (WGS) entry which is preliminary data.</text>
</comment>
<evidence type="ECO:0000256" key="1">
    <source>
        <dbReference type="ARBA" id="ARBA00005278"/>
    </source>
</evidence>
<feature type="transmembrane region" description="Helical" evidence="3">
    <location>
        <begin position="274"/>
        <end position="296"/>
    </location>
</feature>
<dbReference type="EMBL" id="JACVVD010000003">
    <property type="protein sequence ID" value="MBD0380739.1"/>
    <property type="molecule type" value="Genomic_DNA"/>
</dbReference>
<sequence>MLKKLLKINARKNQTASETLQSSGNEYPSISFFLEENIQSLTNTFGEHSDLTLRRMQVEDGLNAAIVFINSLIDKSILDLHVAKPVQMELEKYSEEIQEGPFDIQRIQLSTSSASVISTFKEITDSLLKGNTIVLFQGCNLALACETSGGERRSVSEPNMENVVRGPREAFNESLQTNLGLVRHRLNTHKLQVELMSLGTISNTPIALLYINKIADAEIVEKVRDRLKQIHVDGVLESLYIEEMIEDRAYTPFPTILSTERPDRVAANLLEGRIAILLEGTPISLVVPATISLFLFSNEDYYQRYDIASFLKLLRTFTFILSFAMPGFYVALLTFHQEMIPTPLLIALTGQREGVPFGAAIEIVIMEITFEILREAGIRLPKTVGTAVSIVGGLVLGQAAVEAGLVAPGTVITVALTAIASFCTPAYNMAIAARLIRFLLLLFSSILGAFGFFFGVILIFTHLNSLRSFGVPYMTPIVPFHKKDWKDLFIRLPWTKIKTRPVEVAKKNSTRMEEE</sequence>
<dbReference type="InterPro" id="IPR004995">
    <property type="entry name" value="Spore_Ger"/>
</dbReference>
<reference evidence="4" key="1">
    <citation type="submission" date="2020-09" db="EMBL/GenBank/DDBJ databases">
        <title>Draft Genome Sequence of Paenibacillus sp. WST5.</title>
        <authorList>
            <person name="Bao Z."/>
        </authorList>
    </citation>
    <scope>NUCLEOTIDE SEQUENCE</scope>
    <source>
        <strain evidence="4">WST5</strain>
    </source>
</reference>
<organism evidence="4 5">
    <name type="scientific">Paenibacillus sedimenti</name>
    <dbReference type="NCBI Taxonomy" id="2770274"/>
    <lineage>
        <taxon>Bacteria</taxon>
        <taxon>Bacillati</taxon>
        <taxon>Bacillota</taxon>
        <taxon>Bacilli</taxon>
        <taxon>Bacillales</taxon>
        <taxon>Paenibacillaceae</taxon>
        <taxon>Paenibacillus</taxon>
    </lineage>
</organism>
<protein>
    <submittedName>
        <fullName evidence="4">Spore germination protein</fullName>
    </submittedName>
</protein>
<feature type="transmembrane region" description="Helical" evidence="3">
    <location>
        <begin position="317"/>
        <end position="335"/>
    </location>
</feature>
<name>A0A926QJR2_9BACL</name>
<keyword evidence="2 3" id="KW-0472">Membrane</keyword>
<feature type="transmembrane region" description="Helical" evidence="3">
    <location>
        <begin position="439"/>
        <end position="463"/>
    </location>
</feature>
<evidence type="ECO:0000256" key="3">
    <source>
        <dbReference type="SAM" id="Phobius"/>
    </source>
</evidence>
<keyword evidence="5" id="KW-1185">Reference proteome</keyword>
<dbReference type="PANTHER" id="PTHR22550:SF5">
    <property type="entry name" value="LEUCINE ZIPPER PROTEIN 4"/>
    <property type="match status" value="1"/>
</dbReference>
<dbReference type="PANTHER" id="PTHR22550">
    <property type="entry name" value="SPORE GERMINATION PROTEIN"/>
    <property type="match status" value="1"/>
</dbReference>
<dbReference type="InterPro" id="IPR050768">
    <property type="entry name" value="UPF0353/GerABKA_families"/>
</dbReference>
<evidence type="ECO:0000256" key="2">
    <source>
        <dbReference type="ARBA" id="ARBA00023136"/>
    </source>
</evidence>
<keyword evidence="3" id="KW-0812">Transmembrane</keyword>